<dbReference type="GO" id="GO:0006891">
    <property type="term" value="P:intra-Golgi vesicle-mediated transport"/>
    <property type="evidence" value="ECO:0007669"/>
    <property type="project" value="TreeGrafter"/>
</dbReference>
<evidence type="ECO:0000313" key="10">
    <source>
        <dbReference type="Proteomes" id="UP000325081"/>
    </source>
</evidence>
<keyword evidence="10" id="KW-1185">Reference proteome</keyword>
<evidence type="ECO:0000256" key="2">
    <source>
        <dbReference type="ARBA" id="ARBA00006419"/>
    </source>
</evidence>
<evidence type="ECO:0000256" key="4">
    <source>
        <dbReference type="ARBA" id="ARBA00022448"/>
    </source>
</evidence>
<comment type="caution">
    <text evidence="9">The sequence shown here is derived from an EMBL/GenBank/DDBJ whole genome shotgun (WGS) entry which is preliminary data.</text>
</comment>
<evidence type="ECO:0000256" key="1">
    <source>
        <dbReference type="ARBA" id="ARBA00004395"/>
    </source>
</evidence>
<gene>
    <name evidence="9" type="ORF">STAS_15886</name>
</gene>
<accession>A0A5A7Q2L7</accession>
<dbReference type="GO" id="GO:0000139">
    <property type="term" value="C:Golgi membrane"/>
    <property type="evidence" value="ECO:0007669"/>
    <property type="project" value="UniProtKB-SubCell"/>
</dbReference>
<dbReference type="GO" id="GO:0015031">
    <property type="term" value="P:protein transport"/>
    <property type="evidence" value="ECO:0007669"/>
    <property type="project" value="UniProtKB-KW"/>
</dbReference>
<keyword evidence="4" id="KW-0813">Transport</keyword>
<dbReference type="Pfam" id="PF04124">
    <property type="entry name" value="Dor1"/>
    <property type="match status" value="1"/>
</dbReference>
<dbReference type="OrthoDB" id="1661054at2759"/>
<organism evidence="9 10">
    <name type="scientific">Striga asiatica</name>
    <name type="common">Asiatic witchweed</name>
    <name type="synonym">Buchnera asiatica</name>
    <dbReference type="NCBI Taxonomy" id="4170"/>
    <lineage>
        <taxon>Eukaryota</taxon>
        <taxon>Viridiplantae</taxon>
        <taxon>Streptophyta</taxon>
        <taxon>Embryophyta</taxon>
        <taxon>Tracheophyta</taxon>
        <taxon>Spermatophyta</taxon>
        <taxon>Magnoliopsida</taxon>
        <taxon>eudicotyledons</taxon>
        <taxon>Gunneridae</taxon>
        <taxon>Pentapetalae</taxon>
        <taxon>asterids</taxon>
        <taxon>lamiids</taxon>
        <taxon>Lamiales</taxon>
        <taxon>Orobanchaceae</taxon>
        <taxon>Buchnereae</taxon>
        <taxon>Striga</taxon>
    </lineage>
</organism>
<dbReference type="InterPro" id="IPR007255">
    <property type="entry name" value="COG8"/>
</dbReference>
<keyword evidence="6" id="KW-0333">Golgi apparatus</keyword>
<keyword evidence="7" id="KW-0472">Membrane</keyword>
<comment type="similarity">
    <text evidence="2">Belongs to the COG8 family.</text>
</comment>
<evidence type="ECO:0000256" key="5">
    <source>
        <dbReference type="ARBA" id="ARBA00022927"/>
    </source>
</evidence>
<dbReference type="AlphaFoldDB" id="A0A5A7Q2L7"/>
<comment type="subcellular location">
    <subcellularLocation>
        <location evidence="1">Golgi apparatus membrane</location>
        <topology evidence="1">Peripheral membrane protein</topology>
    </subcellularLocation>
</comment>
<evidence type="ECO:0000256" key="8">
    <source>
        <dbReference type="ARBA" id="ARBA00031347"/>
    </source>
</evidence>
<protein>
    <recommendedName>
        <fullName evidence="3">Conserved oligomeric Golgi complex subunit 8</fullName>
    </recommendedName>
    <alternativeName>
        <fullName evidence="8">Component of oligomeric Golgi complex 8</fullName>
    </alternativeName>
</protein>
<reference evidence="10" key="1">
    <citation type="journal article" date="2019" name="Curr. Biol.">
        <title>Genome Sequence of Striga asiatica Provides Insight into the Evolution of Plant Parasitism.</title>
        <authorList>
            <person name="Yoshida S."/>
            <person name="Kim S."/>
            <person name="Wafula E.K."/>
            <person name="Tanskanen J."/>
            <person name="Kim Y.M."/>
            <person name="Honaas L."/>
            <person name="Yang Z."/>
            <person name="Spallek T."/>
            <person name="Conn C.E."/>
            <person name="Ichihashi Y."/>
            <person name="Cheong K."/>
            <person name="Cui S."/>
            <person name="Der J.P."/>
            <person name="Gundlach H."/>
            <person name="Jiao Y."/>
            <person name="Hori C."/>
            <person name="Ishida J.K."/>
            <person name="Kasahara H."/>
            <person name="Kiba T."/>
            <person name="Kim M.S."/>
            <person name="Koo N."/>
            <person name="Laohavisit A."/>
            <person name="Lee Y.H."/>
            <person name="Lumba S."/>
            <person name="McCourt P."/>
            <person name="Mortimer J.C."/>
            <person name="Mutuku J.M."/>
            <person name="Nomura T."/>
            <person name="Sasaki-Sekimoto Y."/>
            <person name="Seto Y."/>
            <person name="Wang Y."/>
            <person name="Wakatake T."/>
            <person name="Sakakibara H."/>
            <person name="Demura T."/>
            <person name="Yamaguchi S."/>
            <person name="Yoneyama K."/>
            <person name="Manabe R.I."/>
            <person name="Nelson D.C."/>
            <person name="Schulman A.H."/>
            <person name="Timko M.P."/>
            <person name="dePamphilis C.W."/>
            <person name="Choi D."/>
            <person name="Shirasu K."/>
        </authorList>
    </citation>
    <scope>NUCLEOTIDE SEQUENCE [LARGE SCALE GENOMIC DNA]</scope>
    <source>
        <strain evidence="10">cv. UVA1</strain>
    </source>
</reference>
<evidence type="ECO:0000256" key="3">
    <source>
        <dbReference type="ARBA" id="ARBA00020983"/>
    </source>
</evidence>
<keyword evidence="5" id="KW-0653">Protein transport</keyword>
<sequence>MNSDCLITLLSFEPKLLRVDAETAAYARGGGGQLPCFHCGGGCVARDMRGENLNLWVFTCVCPLLQIAEIPKLTSGCTEFVDSAEHILEKRKMNQTLLGNHNTLLDLLEIPQLMDTHKHKAY</sequence>
<dbReference type="EMBL" id="BKCP01005627">
    <property type="protein sequence ID" value="GER39274.1"/>
    <property type="molecule type" value="Genomic_DNA"/>
</dbReference>
<evidence type="ECO:0000256" key="6">
    <source>
        <dbReference type="ARBA" id="ARBA00023034"/>
    </source>
</evidence>
<dbReference type="GO" id="GO:0017119">
    <property type="term" value="C:Golgi transport complex"/>
    <property type="evidence" value="ECO:0007669"/>
    <property type="project" value="InterPro"/>
</dbReference>
<evidence type="ECO:0000256" key="7">
    <source>
        <dbReference type="ARBA" id="ARBA00023136"/>
    </source>
</evidence>
<dbReference type="PANTHER" id="PTHR21311">
    <property type="entry name" value="CONSERVED OLIGOMERIC GOLGI COMPLEX COMPONENT 8"/>
    <property type="match status" value="1"/>
</dbReference>
<dbReference type="Proteomes" id="UP000325081">
    <property type="component" value="Unassembled WGS sequence"/>
</dbReference>
<proteinExistence type="inferred from homology"/>
<evidence type="ECO:0000313" key="9">
    <source>
        <dbReference type="EMBL" id="GER39274.1"/>
    </source>
</evidence>
<dbReference type="PANTHER" id="PTHR21311:SF0">
    <property type="entry name" value="CONSERVED OLIGOMERIC GOLGI COMPLEX SUBUNIT 8"/>
    <property type="match status" value="1"/>
</dbReference>
<name>A0A5A7Q2L7_STRAF</name>